<dbReference type="Proteomes" id="UP000739069">
    <property type="component" value="Unassembled WGS sequence"/>
</dbReference>
<gene>
    <name evidence="1" type="ORF">KH265_02675</name>
</gene>
<name>A0A943TBF8_9MICC</name>
<comment type="caution">
    <text evidence="1">The sequence shown here is derived from an EMBL/GenBank/DDBJ whole genome shotgun (WGS) entry which is preliminary data.</text>
</comment>
<dbReference type="InterPro" id="IPR006944">
    <property type="entry name" value="Phage/GTA_portal"/>
</dbReference>
<dbReference type="AlphaFoldDB" id="A0A943TBF8"/>
<accession>A0A943TBF8</accession>
<reference evidence="1" key="1">
    <citation type="submission" date="2021-02" db="EMBL/GenBank/DDBJ databases">
        <title>Infant gut strain persistence is associated with maternal origin, phylogeny, and functional potential including surface adhesion and iron acquisition.</title>
        <authorList>
            <person name="Lou Y.C."/>
        </authorList>
    </citation>
    <scope>NUCLEOTIDE SEQUENCE</scope>
    <source>
        <strain evidence="1">L1_008_092G1_dasL1_008_092G1_concoct_16</strain>
    </source>
</reference>
<dbReference type="EMBL" id="JAGZXI010000003">
    <property type="protein sequence ID" value="MBS6634560.1"/>
    <property type="molecule type" value="Genomic_DNA"/>
</dbReference>
<protein>
    <submittedName>
        <fullName evidence="1">Phage portal protein</fullName>
    </submittedName>
</protein>
<proteinExistence type="predicted"/>
<evidence type="ECO:0000313" key="2">
    <source>
        <dbReference type="Proteomes" id="UP000739069"/>
    </source>
</evidence>
<organism evidence="1 2">
    <name type="scientific">Rothia mucilaginosa</name>
    <dbReference type="NCBI Taxonomy" id="43675"/>
    <lineage>
        <taxon>Bacteria</taxon>
        <taxon>Bacillati</taxon>
        <taxon>Actinomycetota</taxon>
        <taxon>Actinomycetes</taxon>
        <taxon>Micrococcales</taxon>
        <taxon>Micrococcaceae</taxon>
        <taxon>Rothia</taxon>
    </lineage>
</organism>
<sequence length="48" mass="5344">MQMTAVYTCVRILAEAVASLPLHLYQERAGTTGGKERATAHPLYRVLR</sequence>
<dbReference type="Pfam" id="PF04860">
    <property type="entry name" value="Phage_portal"/>
    <property type="match status" value="1"/>
</dbReference>
<evidence type="ECO:0000313" key="1">
    <source>
        <dbReference type="EMBL" id="MBS6634560.1"/>
    </source>
</evidence>